<sequence length="731" mass="80058">MTHRPLIPFAAHARLTTALSAGILALLASPAMAQETEEGTAGTVTLDEVTITAAPGTQTEGTESWTTEWMRSATGLVLSQKETPQSTSVITDAQMKDRNITTVAETMDAATGITVQAFESDRINYYSRGFYIDAYQYDGVPAPRNGAWTFGDNNTDMALYDHVEIVRGATGLMQGAGEPGASINFIRKRPTEEFQNQAAVSLAYPKGARAESDVSGPLNDTGSVRGRLVSVVDSRDGMLDGYHKDKYVLFGALDVDLGESTLLSTGLTYQKSKADNVTWGGLPPYYADGGLIDWDWGSTLGADWTYVDTERTEAFASLEHEFQNGWTARVVATHIRSEADMELAWITGAPDRETGLGLSPWAAKYNGTTKVSSLNAVLNGDFQAFGRDHQFVVGAMASDFKSNYYGHAVDLDTLAPVGNVFDWDGSYPRPGFSDEVTSSWTSKQRQYGLYATTKIQVAEPFSVIAGARANWWKGTEGSLGSPTHEYSYSGEITPYLGFTYDLNPTYTAYGSVTSIYKPQIAQDINGDYLDPTYGWNYELGVKADLMGGAMYASAAIFKTDQKDVANWVGYDETRLRDIYESIDGTTTRGFELEAAGAINDRWNVSAGYTFRTSKDKDGNRFAADQPKHTLKLATDYRLAGMFDDKLTVGGAMRWQSGTDSMDFDTDVNVNVHQGSYAVFDLNASYQVTDKTELTLSVNNILNEKYYATTGFYDTVVYGDERSAELTLRAKF</sequence>
<dbReference type="InterPro" id="IPR010917">
    <property type="entry name" value="TonB_rcpt_CS"/>
</dbReference>
<comment type="caution">
    <text evidence="20">The sequence shown here is derived from an EMBL/GenBank/DDBJ whole genome shotgun (WGS) entry which is preliminary data.</text>
</comment>
<evidence type="ECO:0000256" key="2">
    <source>
        <dbReference type="ARBA" id="ARBA00009810"/>
    </source>
</evidence>
<dbReference type="Gene3D" id="2.170.130.10">
    <property type="entry name" value="TonB-dependent receptor, plug domain"/>
    <property type="match status" value="1"/>
</dbReference>
<dbReference type="RefSeq" id="WP_116222983.1">
    <property type="nucleotide sequence ID" value="NZ_CP038197.1"/>
</dbReference>
<evidence type="ECO:0000256" key="14">
    <source>
        <dbReference type="PROSITE-ProRule" id="PRU01360"/>
    </source>
</evidence>
<dbReference type="CDD" id="cd01347">
    <property type="entry name" value="ligand_gated_channel"/>
    <property type="match status" value="1"/>
</dbReference>
<protein>
    <submittedName>
        <fullName evidence="20">Outer membrane receptor for ferric coprogen and ferric-rhodotorulic acid</fullName>
    </submittedName>
</protein>
<comment type="similarity">
    <text evidence="2 14 16">Belongs to the TonB-dependent receptor family.</text>
</comment>
<evidence type="ECO:0000256" key="9">
    <source>
        <dbReference type="ARBA" id="ARBA00023065"/>
    </source>
</evidence>
<evidence type="ECO:0000256" key="10">
    <source>
        <dbReference type="ARBA" id="ARBA00023077"/>
    </source>
</evidence>
<keyword evidence="10 16" id="KW-0798">TonB box</keyword>
<dbReference type="Pfam" id="PF00593">
    <property type="entry name" value="TonB_dep_Rec_b-barrel"/>
    <property type="match status" value="1"/>
</dbReference>
<evidence type="ECO:0000259" key="19">
    <source>
        <dbReference type="Pfam" id="PF07715"/>
    </source>
</evidence>
<accession>A0A3D9XGV7</accession>
<evidence type="ECO:0000256" key="11">
    <source>
        <dbReference type="ARBA" id="ARBA00023136"/>
    </source>
</evidence>
<dbReference type="PROSITE" id="PS52016">
    <property type="entry name" value="TONB_DEPENDENT_REC_3"/>
    <property type="match status" value="1"/>
</dbReference>
<dbReference type="PANTHER" id="PTHR32552">
    <property type="entry name" value="FERRICHROME IRON RECEPTOR-RELATED"/>
    <property type="match status" value="1"/>
</dbReference>
<dbReference type="InterPro" id="IPR010105">
    <property type="entry name" value="TonB_sidphr_rcpt"/>
</dbReference>
<gene>
    <name evidence="20" type="ORF">BDD41_4375</name>
</gene>
<dbReference type="GO" id="GO:0009279">
    <property type="term" value="C:cell outer membrane"/>
    <property type="evidence" value="ECO:0007669"/>
    <property type="project" value="UniProtKB-SubCell"/>
</dbReference>
<dbReference type="InterPro" id="IPR037066">
    <property type="entry name" value="Plug_dom_sf"/>
</dbReference>
<dbReference type="FunFam" id="2.170.130.10:FF:000010">
    <property type="entry name" value="Ferripyoverdine receptor"/>
    <property type="match status" value="1"/>
</dbReference>
<feature type="domain" description="TonB-dependent receptor plug" evidence="19">
    <location>
        <begin position="80"/>
        <end position="181"/>
    </location>
</feature>
<keyword evidence="8" id="KW-0408">Iron</keyword>
<feature type="chain" id="PRO_5017761824" evidence="17">
    <location>
        <begin position="34"/>
        <end position="731"/>
    </location>
</feature>
<dbReference type="InterPro" id="IPR012910">
    <property type="entry name" value="Plug_dom"/>
</dbReference>
<evidence type="ECO:0000256" key="5">
    <source>
        <dbReference type="ARBA" id="ARBA00022496"/>
    </source>
</evidence>
<evidence type="ECO:0000256" key="13">
    <source>
        <dbReference type="ARBA" id="ARBA00023237"/>
    </source>
</evidence>
<keyword evidence="9" id="KW-0406">Ion transport</keyword>
<dbReference type="GO" id="GO:0015891">
    <property type="term" value="P:siderophore transport"/>
    <property type="evidence" value="ECO:0007669"/>
    <property type="project" value="InterPro"/>
</dbReference>
<dbReference type="InterPro" id="IPR036942">
    <property type="entry name" value="Beta-barrel_TonB_sf"/>
</dbReference>
<dbReference type="Pfam" id="PF07715">
    <property type="entry name" value="Plug"/>
    <property type="match status" value="1"/>
</dbReference>
<evidence type="ECO:0000256" key="15">
    <source>
        <dbReference type="PROSITE-ProRule" id="PRU10144"/>
    </source>
</evidence>
<evidence type="ECO:0000256" key="1">
    <source>
        <dbReference type="ARBA" id="ARBA00004571"/>
    </source>
</evidence>
<dbReference type="InterPro" id="IPR039426">
    <property type="entry name" value="TonB-dep_rcpt-like"/>
</dbReference>
<keyword evidence="3 14" id="KW-0813">Transport</keyword>
<evidence type="ECO:0000256" key="16">
    <source>
        <dbReference type="RuleBase" id="RU003357"/>
    </source>
</evidence>
<evidence type="ECO:0000256" key="4">
    <source>
        <dbReference type="ARBA" id="ARBA00022452"/>
    </source>
</evidence>
<dbReference type="GO" id="GO:0015344">
    <property type="term" value="F:siderophore uptake transmembrane transporter activity"/>
    <property type="evidence" value="ECO:0007669"/>
    <property type="project" value="TreeGrafter"/>
</dbReference>
<keyword evidence="13 14" id="KW-0998">Cell outer membrane</keyword>
<keyword evidence="7 17" id="KW-0732">Signal</keyword>
<dbReference type="InterPro" id="IPR000531">
    <property type="entry name" value="Beta-barrel_TonB"/>
</dbReference>
<dbReference type="GO" id="GO:0038023">
    <property type="term" value="F:signaling receptor activity"/>
    <property type="evidence" value="ECO:0007669"/>
    <property type="project" value="InterPro"/>
</dbReference>
<dbReference type="Proteomes" id="UP000256941">
    <property type="component" value="Unassembled WGS sequence"/>
</dbReference>
<evidence type="ECO:0000256" key="8">
    <source>
        <dbReference type="ARBA" id="ARBA00023004"/>
    </source>
</evidence>
<dbReference type="PANTHER" id="PTHR32552:SF74">
    <property type="entry name" value="HYDROXAMATE SIDEROPHORE RECEPTOR FHUE"/>
    <property type="match status" value="1"/>
</dbReference>
<feature type="domain" description="TonB-dependent receptor-like beta-barrel" evidence="18">
    <location>
        <begin position="266"/>
        <end position="700"/>
    </location>
</feature>
<organism evidence="20 21">
    <name type="scientific">Paracoccus versutus</name>
    <name type="common">Thiobacillus versutus</name>
    <dbReference type="NCBI Taxonomy" id="34007"/>
    <lineage>
        <taxon>Bacteria</taxon>
        <taxon>Pseudomonadati</taxon>
        <taxon>Pseudomonadota</taxon>
        <taxon>Alphaproteobacteria</taxon>
        <taxon>Rhodobacterales</taxon>
        <taxon>Paracoccaceae</taxon>
        <taxon>Paracoccus</taxon>
    </lineage>
</organism>
<evidence type="ECO:0000256" key="12">
    <source>
        <dbReference type="ARBA" id="ARBA00023170"/>
    </source>
</evidence>
<dbReference type="EMBL" id="QTUJ01000004">
    <property type="protein sequence ID" value="REF67352.1"/>
    <property type="molecule type" value="Genomic_DNA"/>
</dbReference>
<keyword evidence="4 14" id="KW-1134">Transmembrane beta strand</keyword>
<feature type="short sequence motif" description="TonB C-terminal box" evidence="15">
    <location>
        <begin position="714"/>
        <end position="731"/>
    </location>
</feature>
<comment type="subcellular location">
    <subcellularLocation>
        <location evidence="1 14">Cell outer membrane</location>
        <topology evidence="1 14">Multi-pass membrane protein</topology>
    </subcellularLocation>
</comment>
<evidence type="ECO:0000259" key="18">
    <source>
        <dbReference type="Pfam" id="PF00593"/>
    </source>
</evidence>
<keyword evidence="5" id="KW-0410">Iron transport</keyword>
<evidence type="ECO:0000256" key="17">
    <source>
        <dbReference type="SAM" id="SignalP"/>
    </source>
</evidence>
<dbReference type="SUPFAM" id="SSF56935">
    <property type="entry name" value="Porins"/>
    <property type="match status" value="1"/>
</dbReference>
<dbReference type="AlphaFoldDB" id="A0A3D9XGV7"/>
<keyword evidence="12 20" id="KW-0675">Receptor</keyword>
<evidence type="ECO:0000256" key="6">
    <source>
        <dbReference type="ARBA" id="ARBA00022692"/>
    </source>
</evidence>
<dbReference type="PROSITE" id="PS01156">
    <property type="entry name" value="TONB_DEPENDENT_REC_2"/>
    <property type="match status" value="1"/>
</dbReference>
<proteinExistence type="inferred from homology"/>
<name>A0A3D9XGV7_PARVE</name>
<reference evidence="20 21" key="1">
    <citation type="submission" date="2018-08" db="EMBL/GenBank/DDBJ databases">
        <title>Genomic Encyclopedia of Archaeal and Bacterial Type Strains, Phase II (KMG-II): from individual species to whole genera.</title>
        <authorList>
            <person name="Goeker M."/>
        </authorList>
    </citation>
    <scope>NUCLEOTIDE SEQUENCE [LARGE SCALE GENOMIC DNA]</scope>
    <source>
        <strain evidence="20 21">DSM 17099</strain>
    </source>
</reference>
<evidence type="ECO:0000256" key="3">
    <source>
        <dbReference type="ARBA" id="ARBA00022448"/>
    </source>
</evidence>
<evidence type="ECO:0000313" key="21">
    <source>
        <dbReference type="Proteomes" id="UP000256941"/>
    </source>
</evidence>
<dbReference type="NCBIfam" id="TIGR01783">
    <property type="entry name" value="TonB-siderophor"/>
    <property type="match status" value="1"/>
</dbReference>
<evidence type="ECO:0000256" key="7">
    <source>
        <dbReference type="ARBA" id="ARBA00022729"/>
    </source>
</evidence>
<feature type="signal peptide" evidence="17">
    <location>
        <begin position="1"/>
        <end position="33"/>
    </location>
</feature>
<dbReference type="Gene3D" id="2.40.170.20">
    <property type="entry name" value="TonB-dependent receptor, beta-barrel domain"/>
    <property type="match status" value="1"/>
</dbReference>
<keyword evidence="6 14" id="KW-0812">Transmembrane</keyword>
<evidence type="ECO:0000313" key="20">
    <source>
        <dbReference type="EMBL" id="REF67352.1"/>
    </source>
</evidence>
<keyword evidence="11 14" id="KW-0472">Membrane</keyword>